<dbReference type="AlphaFoldDB" id="A0A1H7A686"/>
<proteinExistence type="predicted"/>
<name>A0A1H7A686_9ACTN</name>
<evidence type="ECO:0008006" key="6">
    <source>
        <dbReference type="Google" id="ProtNLM"/>
    </source>
</evidence>
<dbReference type="OrthoDB" id="3424744at2"/>
<reference evidence="5" key="1">
    <citation type="submission" date="2016-10" db="EMBL/GenBank/DDBJ databases">
        <authorList>
            <person name="Varghese N."/>
            <person name="Submissions S."/>
        </authorList>
    </citation>
    <scope>NUCLEOTIDE SEQUENCE [LARGE SCALE GENOMIC DNA]</scope>
    <source>
        <strain evidence="5">CGMCC 4.7038</strain>
    </source>
</reference>
<feature type="transmembrane region" description="Helical" evidence="3">
    <location>
        <begin position="205"/>
        <end position="223"/>
    </location>
</feature>
<keyword evidence="2" id="KW-0804">Transcription</keyword>
<evidence type="ECO:0000313" key="5">
    <source>
        <dbReference type="Proteomes" id="UP000198707"/>
    </source>
</evidence>
<accession>A0A1H7A686</accession>
<gene>
    <name evidence="4" type="ORF">SAMN05443287_105409</name>
</gene>
<evidence type="ECO:0000256" key="3">
    <source>
        <dbReference type="SAM" id="Phobius"/>
    </source>
</evidence>
<evidence type="ECO:0000256" key="1">
    <source>
        <dbReference type="ARBA" id="ARBA00023015"/>
    </source>
</evidence>
<evidence type="ECO:0000256" key="2">
    <source>
        <dbReference type="ARBA" id="ARBA00023163"/>
    </source>
</evidence>
<feature type="transmembrane region" description="Helical" evidence="3">
    <location>
        <begin position="109"/>
        <end position="131"/>
    </location>
</feature>
<dbReference type="STRING" id="1144548.SAMN05443287_105409"/>
<dbReference type="Proteomes" id="UP000198707">
    <property type="component" value="Unassembled WGS sequence"/>
</dbReference>
<keyword evidence="5" id="KW-1185">Reference proteome</keyword>
<feature type="transmembrane region" description="Helical" evidence="3">
    <location>
        <begin position="152"/>
        <end position="172"/>
    </location>
</feature>
<keyword evidence="1" id="KW-0805">Transcription regulation</keyword>
<keyword evidence="3" id="KW-0812">Transmembrane</keyword>
<feature type="transmembrane region" description="Helical" evidence="3">
    <location>
        <begin position="235"/>
        <end position="253"/>
    </location>
</feature>
<feature type="transmembrane region" description="Helical" evidence="3">
    <location>
        <begin position="178"/>
        <end position="198"/>
    </location>
</feature>
<dbReference type="RefSeq" id="WP_092380803.1">
    <property type="nucleotide sequence ID" value="NZ_BOPI01000011.1"/>
</dbReference>
<protein>
    <recommendedName>
        <fullName evidence="6">Zinc-finger</fullName>
    </recommendedName>
</protein>
<feature type="transmembrane region" description="Helical" evidence="3">
    <location>
        <begin position="82"/>
        <end position="103"/>
    </location>
</feature>
<dbReference type="EMBL" id="FNYV01000005">
    <property type="protein sequence ID" value="SEJ59407.1"/>
    <property type="molecule type" value="Genomic_DNA"/>
</dbReference>
<keyword evidence="3" id="KW-1133">Transmembrane helix</keyword>
<evidence type="ECO:0000313" key="4">
    <source>
        <dbReference type="EMBL" id="SEJ59407.1"/>
    </source>
</evidence>
<dbReference type="InterPro" id="IPR041916">
    <property type="entry name" value="Anti_sigma_zinc_sf"/>
</dbReference>
<keyword evidence="3" id="KW-0472">Membrane</keyword>
<sequence length="264" mass="27302">MSTCPSPAVISGYAQGAGDVDDVTVWAVETHLESCASCRALLAEAVDPQTRKLLDHVVETIAAGIAAGPAPARRRSRRRTGAVGRALPWLVVAAGLMLVAVGFEKSYPSLPSLVLLVAPVAPLLPTAAAWSRRTDPAWELLASMPRTGLGLLLWRTLTVLAAVVPVLAVAGWRTGHSPALWLLPCLAFTAGALALGGLVGVDRAALGLAALWAAGVVVPSLSARQLPALLTTESWPGWAVATVALTAAVLLRATDHRHLGVGRT</sequence>
<dbReference type="Gene3D" id="1.10.10.1320">
    <property type="entry name" value="Anti-sigma factor, zinc-finger domain"/>
    <property type="match status" value="1"/>
</dbReference>
<organism evidence="4 5">
    <name type="scientific">Micromonospora phaseoli</name>
    <dbReference type="NCBI Taxonomy" id="1144548"/>
    <lineage>
        <taxon>Bacteria</taxon>
        <taxon>Bacillati</taxon>
        <taxon>Actinomycetota</taxon>
        <taxon>Actinomycetes</taxon>
        <taxon>Micromonosporales</taxon>
        <taxon>Micromonosporaceae</taxon>
        <taxon>Micromonospora</taxon>
    </lineage>
</organism>